<evidence type="ECO:0000259" key="1">
    <source>
        <dbReference type="Pfam" id="PF20231"/>
    </source>
</evidence>
<keyword evidence="3" id="KW-1185">Reference proteome</keyword>
<dbReference type="AlphaFoldDB" id="A0A210PG22"/>
<organism evidence="2 3">
    <name type="scientific">Mizuhopecten yessoensis</name>
    <name type="common">Japanese scallop</name>
    <name type="synonym">Patinopecten yessoensis</name>
    <dbReference type="NCBI Taxonomy" id="6573"/>
    <lineage>
        <taxon>Eukaryota</taxon>
        <taxon>Metazoa</taxon>
        <taxon>Spiralia</taxon>
        <taxon>Lophotrochozoa</taxon>
        <taxon>Mollusca</taxon>
        <taxon>Bivalvia</taxon>
        <taxon>Autobranchia</taxon>
        <taxon>Pteriomorphia</taxon>
        <taxon>Pectinida</taxon>
        <taxon>Pectinoidea</taxon>
        <taxon>Pectinidae</taxon>
        <taxon>Mizuhopecten</taxon>
    </lineage>
</organism>
<dbReference type="InterPro" id="IPR046496">
    <property type="entry name" value="DUF6589"/>
</dbReference>
<gene>
    <name evidence="2" type="ORF">KP79_PYT24558</name>
</gene>
<sequence length="252" mass="28617">MNIIFAPKSAGAKGTLSQIKNRFGHRNVKKKSAFMKQVSKRVVEMVWPNIDDESIEQAGGAQQTLPCDADEQSDEEVDYDSDVIEDFSDPEESPDCLNIAATDCSAVDSKNDHINQYSCAVVWRGLLHMVQTAAERENNGPVMLSDWRLDMLQFWAYNHNKYLILGHRLRAGVNGWLPKRLAEELTWNSTANLKGEAGHNIALDLVNEFLNNEFKTNLKNAHGQYSDRQVSRCSKIIGSLGRSWRQYFRLRL</sequence>
<reference evidence="2 3" key="1">
    <citation type="journal article" date="2017" name="Nat. Ecol. Evol.">
        <title>Scallop genome provides insights into evolution of bilaterian karyotype and development.</title>
        <authorList>
            <person name="Wang S."/>
            <person name="Zhang J."/>
            <person name="Jiao W."/>
            <person name="Li J."/>
            <person name="Xun X."/>
            <person name="Sun Y."/>
            <person name="Guo X."/>
            <person name="Huan P."/>
            <person name="Dong B."/>
            <person name="Zhang L."/>
            <person name="Hu X."/>
            <person name="Sun X."/>
            <person name="Wang J."/>
            <person name="Zhao C."/>
            <person name="Wang Y."/>
            <person name="Wang D."/>
            <person name="Huang X."/>
            <person name="Wang R."/>
            <person name="Lv J."/>
            <person name="Li Y."/>
            <person name="Zhang Z."/>
            <person name="Liu B."/>
            <person name="Lu W."/>
            <person name="Hui Y."/>
            <person name="Liang J."/>
            <person name="Zhou Z."/>
            <person name="Hou R."/>
            <person name="Li X."/>
            <person name="Liu Y."/>
            <person name="Li H."/>
            <person name="Ning X."/>
            <person name="Lin Y."/>
            <person name="Zhao L."/>
            <person name="Xing Q."/>
            <person name="Dou J."/>
            <person name="Li Y."/>
            <person name="Mao J."/>
            <person name="Guo H."/>
            <person name="Dou H."/>
            <person name="Li T."/>
            <person name="Mu C."/>
            <person name="Jiang W."/>
            <person name="Fu Q."/>
            <person name="Fu X."/>
            <person name="Miao Y."/>
            <person name="Liu J."/>
            <person name="Yu Q."/>
            <person name="Li R."/>
            <person name="Liao H."/>
            <person name="Li X."/>
            <person name="Kong Y."/>
            <person name="Jiang Z."/>
            <person name="Chourrout D."/>
            <person name="Li R."/>
            <person name="Bao Z."/>
        </authorList>
    </citation>
    <scope>NUCLEOTIDE SEQUENCE [LARGE SCALE GENOMIC DNA]</scope>
    <source>
        <strain evidence="2 3">PY_sf001</strain>
    </source>
</reference>
<dbReference type="Proteomes" id="UP000242188">
    <property type="component" value="Unassembled WGS sequence"/>
</dbReference>
<protein>
    <recommendedName>
        <fullName evidence="1">DUF6589 domain-containing protein</fullName>
    </recommendedName>
</protein>
<accession>A0A210PG22</accession>
<dbReference type="EMBL" id="NEDP02076728">
    <property type="protein sequence ID" value="OWF35407.1"/>
    <property type="molecule type" value="Genomic_DNA"/>
</dbReference>
<proteinExistence type="predicted"/>
<dbReference type="Pfam" id="PF20231">
    <property type="entry name" value="DUF6589"/>
    <property type="match status" value="1"/>
</dbReference>
<evidence type="ECO:0000313" key="2">
    <source>
        <dbReference type="EMBL" id="OWF35407.1"/>
    </source>
</evidence>
<name>A0A210PG22_MIZYE</name>
<comment type="caution">
    <text evidence="2">The sequence shown here is derived from an EMBL/GenBank/DDBJ whole genome shotgun (WGS) entry which is preliminary data.</text>
</comment>
<feature type="domain" description="DUF6589" evidence="1">
    <location>
        <begin position="107"/>
        <end position="248"/>
    </location>
</feature>
<evidence type="ECO:0000313" key="3">
    <source>
        <dbReference type="Proteomes" id="UP000242188"/>
    </source>
</evidence>
<dbReference type="STRING" id="6573.A0A210PG22"/>